<dbReference type="CDD" id="cd00067">
    <property type="entry name" value="GAL4"/>
    <property type="match status" value="1"/>
</dbReference>
<dbReference type="GeneID" id="77726717"/>
<feature type="region of interest" description="Disordered" evidence="3">
    <location>
        <begin position="560"/>
        <end position="636"/>
    </location>
</feature>
<dbReference type="GO" id="GO:0003677">
    <property type="term" value="F:DNA binding"/>
    <property type="evidence" value="ECO:0007669"/>
    <property type="project" value="InterPro"/>
</dbReference>
<dbReference type="Pfam" id="PF00172">
    <property type="entry name" value="Zn_clus"/>
    <property type="match status" value="1"/>
</dbReference>
<keyword evidence="6" id="KW-1185">Reference proteome</keyword>
<dbReference type="PROSITE" id="PS50048">
    <property type="entry name" value="ZN2_CY6_FUNGAL_2"/>
    <property type="match status" value="1"/>
</dbReference>
<proteinExistence type="predicted"/>
<feature type="domain" description="Zn(2)-C6 fungal-type" evidence="4">
    <location>
        <begin position="39"/>
        <end position="71"/>
    </location>
</feature>
<accession>A0AA38H5K6</accession>
<dbReference type="PANTHER" id="PTHR46910:SF18">
    <property type="entry name" value="ZN(II)2CYS6 TRANSCRIPTION FACTOR (EUROFUNG)"/>
    <property type="match status" value="1"/>
</dbReference>
<evidence type="ECO:0000259" key="4">
    <source>
        <dbReference type="PROSITE" id="PS50048"/>
    </source>
</evidence>
<protein>
    <recommendedName>
        <fullName evidence="4">Zn(2)-C6 fungal-type domain-containing protein</fullName>
    </recommendedName>
</protein>
<dbReference type="RefSeq" id="XP_052944252.1">
    <property type="nucleotide sequence ID" value="XM_053087512.1"/>
</dbReference>
<comment type="caution">
    <text evidence="5">The sequence shown here is derived from an EMBL/GenBank/DDBJ whole genome shotgun (WGS) entry which is preliminary data.</text>
</comment>
<dbReference type="InterPro" id="IPR007219">
    <property type="entry name" value="XnlR_reg_dom"/>
</dbReference>
<dbReference type="SMART" id="SM00066">
    <property type="entry name" value="GAL4"/>
    <property type="match status" value="1"/>
</dbReference>
<gene>
    <name evidence="5" type="ORF">MKK02DRAFT_28214</name>
</gene>
<dbReference type="InterPro" id="IPR001138">
    <property type="entry name" value="Zn2Cys6_DnaBD"/>
</dbReference>
<feature type="region of interest" description="Disordered" evidence="3">
    <location>
        <begin position="1"/>
        <end position="38"/>
    </location>
</feature>
<dbReference type="PANTHER" id="PTHR46910">
    <property type="entry name" value="TRANSCRIPTION FACTOR PDR1"/>
    <property type="match status" value="1"/>
</dbReference>
<dbReference type="InterPro" id="IPR036864">
    <property type="entry name" value="Zn2-C6_fun-type_DNA-bd_sf"/>
</dbReference>
<dbReference type="Gene3D" id="4.10.240.10">
    <property type="entry name" value="Zn(2)-C6 fungal-type DNA-binding domain"/>
    <property type="match status" value="1"/>
</dbReference>
<dbReference type="Proteomes" id="UP001164286">
    <property type="component" value="Unassembled WGS sequence"/>
</dbReference>
<feature type="compositionally biased region" description="Basic and acidic residues" evidence="3">
    <location>
        <begin position="589"/>
        <end position="606"/>
    </location>
</feature>
<feature type="compositionally biased region" description="Low complexity" evidence="3">
    <location>
        <begin position="608"/>
        <end position="629"/>
    </location>
</feature>
<evidence type="ECO:0000256" key="1">
    <source>
        <dbReference type="ARBA" id="ARBA00022723"/>
    </source>
</evidence>
<dbReference type="InterPro" id="IPR050987">
    <property type="entry name" value="AtrR-like"/>
</dbReference>
<dbReference type="GO" id="GO:0006351">
    <property type="term" value="P:DNA-templated transcription"/>
    <property type="evidence" value="ECO:0007669"/>
    <property type="project" value="InterPro"/>
</dbReference>
<evidence type="ECO:0000256" key="3">
    <source>
        <dbReference type="SAM" id="MobiDB-lite"/>
    </source>
</evidence>
<dbReference type="GO" id="GO:0000981">
    <property type="term" value="F:DNA-binding transcription factor activity, RNA polymerase II-specific"/>
    <property type="evidence" value="ECO:0007669"/>
    <property type="project" value="InterPro"/>
</dbReference>
<dbReference type="GO" id="GO:0008270">
    <property type="term" value="F:zinc ion binding"/>
    <property type="evidence" value="ECO:0007669"/>
    <property type="project" value="InterPro"/>
</dbReference>
<dbReference type="CDD" id="cd12148">
    <property type="entry name" value="fungal_TF_MHR"/>
    <property type="match status" value="1"/>
</dbReference>
<dbReference type="AlphaFoldDB" id="A0AA38H5K6"/>
<dbReference type="SUPFAM" id="SSF57701">
    <property type="entry name" value="Zn2/Cys6 DNA-binding domain"/>
    <property type="match status" value="1"/>
</dbReference>
<reference evidence="5" key="1">
    <citation type="journal article" date="2022" name="G3 (Bethesda)">
        <title>High quality genome of the basidiomycete yeast Dioszegia hungarica PDD-24b-2 isolated from cloud water.</title>
        <authorList>
            <person name="Jarrige D."/>
            <person name="Haridas S."/>
            <person name="Bleykasten-Grosshans C."/>
            <person name="Joly M."/>
            <person name="Nadalig T."/>
            <person name="Sancelme M."/>
            <person name="Vuilleumier S."/>
            <person name="Grigoriev I.V."/>
            <person name="Amato P."/>
            <person name="Bringel F."/>
        </authorList>
    </citation>
    <scope>NUCLEOTIDE SEQUENCE</scope>
    <source>
        <strain evidence="5">PDD-24b-2</strain>
    </source>
</reference>
<name>A0AA38H5K6_9TREE</name>
<dbReference type="Pfam" id="PF04082">
    <property type="entry name" value="Fungal_trans"/>
    <property type="match status" value="1"/>
</dbReference>
<feature type="region of interest" description="Disordered" evidence="3">
    <location>
        <begin position="74"/>
        <end position="102"/>
    </location>
</feature>
<evidence type="ECO:0000313" key="5">
    <source>
        <dbReference type="EMBL" id="KAI9634475.1"/>
    </source>
</evidence>
<evidence type="ECO:0000256" key="2">
    <source>
        <dbReference type="ARBA" id="ARBA00023242"/>
    </source>
</evidence>
<keyword evidence="2" id="KW-0539">Nucleus</keyword>
<sequence>MEAQTLAEAGASQPPLAAVVESDNNEGSSSPKRRRKTRACDRCHRSGIKCSAGTVPEACGPCATYGANCTYDRPVKRRGPPPKNIEPHRRTPLPQGADHGHAGRDWAYQTVAPHHVIEELIAFYAAAIYPIQAYYHLPTLIDRVQVADYVHSRPFFVDLMSLCALTAARIRDGASLPSHPITKYMTSVPSEVFNQAAQDAFPTDLGAATEFEYKRAKSNMALLCIQYGDTRGLQRHLGDYCTLSAMDGFHLESRWPAGLSMIEVQERRRLFWATYQLDVYNSCTWGATVRHRESETTVLYPAEIISDDDVTVDTVRLPPSAAQSSSNRPGGVVSWVHGWNFVSDLYRILEHAIERVRIRRNGSGGAAVGPDEDGGTGMRGQGGPVSALYERGVGPAQTEILDLVRKMYAELPEELRVAAPLGDDDNRNRLGFQSTNIIITLQTLKMVVAGSGENSISQRCGIAGDLLDAISNVPTAYIYACSAPILHHLAGIGHLLIPLSQEPRSRTLNQWAYLQVRNCLLSMAEMLSGLESVLSRTAGIADRLRAHIERIDRVMEEAAKEREGRGVVHALRRTGSRAEEAGRPGGDGRGAKRGEAGRRGMSERQGESATRSTTTPLPPASASATASTSFHPDTSFHPNSTAGFDLSSIDFDALQPAHNAPYAGPPIDPVLLATLASAATGHTSEQLGGDPSANGNASGQVQYPGEMLQGEEDLFAGWPFNLGNAFEFLGSE</sequence>
<keyword evidence="1" id="KW-0479">Metal-binding</keyword>
<organism evidence="5 6">
    <name type="scientific">Dioszegia hungarica</name>
    <dbReference type="NCBI Taxonomy" id="4972"/>
    <lineage>
        <taxon>Eukaryota</taxon>
        <taxon>Fungi</taxon>
        <taxon>Dikarya</taxon>
        <taxon>Basidiomycota</taxon>
        <taxon>Agaricomycotina</taxon>
        <taxon>Tremellomycetes</taxon>
        <taxon>Tremellales</taxon>
        <taxon>Bulleribasidiaceae</taxon>
        <taxon>Dioszegia</taxon>
    </lineage>
</organism>
<evidence type="ECO:0000313" key="6">
    <source>
        <dbReference type="Proteomes" id="UP001164286"/>
    </source>
</evidence>
<dbReference type="EMBL" id="JAKWFO010000007">
    <property type="protein sequence ID" value="KAI9634475.1"/>
    <property type="molecule type" value="Genomic_DNA"/>
</dbReference>